<dbReference type="GeneID" id="43596359"/>
<evidence type="ECO:0000256" key="1">
    <source>
        <dbReference type="SAM" id="MobiDB-lite"/>
    </source>
</evidence>
<evidence type="ECO:0000313" key="2">
    <source>
        <dbReference type="EMBL" id="RDL39170.1"/>
    </source>
</evidence>
<accession>A0A370TUJ0</accession>
<feature type="compositionally biased region" description="Polar residues" evidence="1">
    <location>
        <begin position="204"/>
        <end position="221"/>
    </location>
</feature>
<keyword evidence="3" id="KW-1185">Reference proteome</keyword>
<proteinExistence type="predicted"/>
<sequence length="255" mass="28493">MNSNPQIRFDVISPVTSDQDGMRNPRCISCLARALDFKDCPFYNVCPSCGSGPDTHGEHCPFKTCGPGGLSDFFRLHPLEPRKNPWWKSLNIWAPSLKSFAPDPTGPDPLRMLLHPYLDFPPRMALPMEGVAIRTAWDNECREYGITDPPNPPVYIRSIPSAPAFRKRAAESQAVVSEWQTTHSKRFRSTRNARSDGGPPGSLHSHSMLNHQGIPRSSTNRDPLELRSVPMSLVAPGMRPGVQRPLNSDMVRISW</sequence>
<dbReference type="Proteomes" id="UP000254866">
    <property type="component" value="Unassembled WGS sequence"/>
</dbReference>
<protein>
    <submittedName>
        <fullName evidence="2">Uncharacterized protein</fullName>
    </submittedName>
</protein>
<dbReference type="OrthoDB" id="4369670at2759"/>
<dbReference type="RefSeq" id="XP_031871826.1">
    <property type="nucleotide sequence ID" value="XM_032012133.1"/>
</dbReference>
<gene>
    <name evidence="2" type="ORF">BP5553_03510</name>
</gene>
<reference evidence="2 3" key="1">
    <citation type="journal article" date="2018" name="IMA Fungus">
        <title>IMA Genome-F 9: Draft genome sequence of Annulohypoxylon stygium, Aspergillus mulundensis, Berkeleyomyces basicola (syn. Thielaviopsis basicola), Ceratocystis smalleyi, two Cercospora beticola strains, Coleophoma cylindrospora, Fusarium fracticaudum, Phialophora cf. hyalina, and Morchella septimelata.</title>
        <authorList>
            <person name="Wingfield B.D."/>
            <person name="Bills G.F."/>
            <person name="Dong Y."/>
            <person name="Huang W."/>
            <person name="Nel W.J."/>
            <person name="Swalarsk-Parry B.S."/>
            <person name="Vaghefi N."/>
            <person name="Wilken P.M."/>
            <person name="An Z."/>
            <person name="de Beer Z.W."/>
            <person name="De Vos L."/>
            <person name="Chen L."/>
            <person name="Duong T.A."/>
            <person name="Gao Y."/>
            <person name="Hammerbacher A."/>
            <person name="Kikkert J.R."/>
            <person name="Li Y."/>
            <person name="Li H."/>
            <person name="Li K."/>
            <person name="Li Q."/>
            <person name="Liu X."/>
            <person name="Ma X."/>
            <person name="Naidoo K."/>
            <person name="Pethybridge S.J."/>
            <person name="Sun J."/>
            <person name="Steenkamp E.T."/>
            <person name="van der Nest M.A."/>
            <person name="van Wyk S."/>
            <person name="Wingfield M.J."/>
            <person name="Xiong C."/>
            <person name="Yue Q."/>
            <person name="Zhang X."/>
        </authorList>
    </citation>
    <scope>NUCLEOTIDE SEQUENCE [LARGE SCALE GENOMIC DNA]</scope>
    <source>
        <strain evidence="2 3">BP 5553</strain>
    </source>
</reference>
<dbReference type="EMBL" id="NPIC01000002">
    <property type="protein sequence ID" value="RDL39170.1"/>
    <property type="molecule type" value="Genomic_DNA"/>
</dbReference>
<organism evidence="2 3">
    <name type="scientific">Venustampulla echinocandica</name>
    <dbReference type="NCBI Taxonomy" id="2656787"/>
    <lineage>
        <taxon>Eukaryota</taxon>
        <taxon>Fungi</taxon>
        <taxon>Dikarya</taxon>
        <taxon>Ascomycota</taxon>
        <taxon>Pezizomycotina</taxon>
        <taxon>Leotiomycetes</taxon>
        <taxon>Helotiales</taxon>
        <taxon>Pleuroascaceae</taxon>
        <taxon>Venustampulla</taxon>
    </lineage>
</organism>
<evidence type="ECO:0000313" key="3">
    <source>
        <dbReference type="Proteomes" id="UP000254866"/>
    </source>
</evidence>
<dbReference type="AlphaFoldDB" id="A0A370TUJ0"/>
<name>A0A370TUJ0_9HELO</name>
<feature type="region of interest" description="Disordered" evidence="1">
    <location>
        <begin position="180"/>
        <end position="223"/>
    </location>
</feature>
<comment type="caution">
    <text evidence="2">The sequence shown here is derived from an EMBL/GenBank/DDBJ whole genome shotgun (WGS) entry which is preliminary data.</text>
</comment>